<dbReference type="Gene3D" id="3.40.50.150">
    <property type="entry name" value="Vaccinia Virus protein VP39"/>
    <property type="match status" value="1"/>
</dbReference>
<gene>
    <name evidence="5" type="ORF">BDA99DRAFT_526016</name>
</gene>
<feature type="binding site" evidence="3">
    <location>
        <position position="117"/>
    </location>
    <ligand>
        <name>S-adenosyl-L-methionine</name>
        <dbReference type="ChEBI" id="CHEBI:59789"/>
    </ligand>
</feature>
<keyword evidence="3" id="KW-0949">S-adenosyl-L-methionine</keyword>
<feature type="region of interest" description="Disordered" evidence="4">
    <location>
        <begin position="1"/>
        <end position="28"/>
    </location>
</feature>
<reference evidence="5" key="2">
    <citation type="submission" date="2023-02" db="EMBL/GenBank/DDBJ databases">
        <authorList>
            <consortium name="DOE Joint Genome Institute"/>
            <person name="Mondo S.J."/>
            <person name="Chang Y."/>
            <person name="Wang Y."/>
            <person name="Ahrendt S."/>
            <person name="Andreopoulos W."/>
            <person name="Barry K."/>
            <person name="Beard J."/>
            <person name="Benny G.L."/>
            <person name="Blankenship S."/>
            <person name="Bonito G."/>
            <person name="Cuomo C."/>
            <person name="Desiro A."/>
            <person name="Gervers K.A."/>
            <person name="Hundley H."/>
            <person name="Kuo A."/>
            <person name="LaButti K."/>
            <person name="Lang B.F."/>
            <person name="Lipzen A."/>
            <person name="O'Donnell K."/>
            <person name="Pangilinan J."/>
            <person name="Reynolds N."/>
            <person name="Sandor L."/>
            <person name="Smith M.W."/>
            <person name="Tsang A."/>
            <person name="Grigoriev I.V."/>
            <person name="Stajich J.E."/>
            <person name="Spatafora J.W."/>
        </authorList>
    </citation>
    <scope>NUCLEOTIDE SEQUENCE</scope>
    <source>
        <strain evidence="5">RSA 2281</strain>
    </source>
</reference>
<feature type="binding site" evidence="3">
    <location>
        <position position="88"/>
    </location>
    <ligand>
        <name>S-adenosyl-L-methionine</name>
        <dbReference type="ChEBI" id="CHEBI:59789"/>
    </ligand>
</feature>
<protein>
    <recommendedName>
        <fullName evidence="7">U6 small nuclear RNA (adenine-(43)-N(6))-methyltransferase</fullName>
    </recommendedName>
</protein>
<keyword evidence="6" id="KW-1185">Reference proteome</keyword>
<dbReference type="GO" id="GO:0070475">
    <property type="term" value="P:rRNA base methylation"/>
    <property type="evidence" value="ECO:0007669"/>
    <property type="project" value="TreeGrafter"/>
</dbReference>
<dbReference type="AlphaFoldDB" id="A0AAD5JNM7"/>
<evidence type="ECO:0008006" key="7">
    <source>
        <dbReference type="Google" id="ProtNLM"/>
    </source>
</evidence>
<organism evidence="5 6">
    <name type="scientific">Phascolomyces articulosus</name>
    <dbReference type="NCBI Taxonomy" id="60185"/>
    <lineage>
        <taxon>Eukaryota</taxon>
        <taxon>Fungi</taxon>
        <taxon>Fungi incertae sedis</taxon>
        <taxon>Mucoromycota</taxon>
        <taxon>Mucoromycotina</taxon>
        <taxon>Mucoromycetes</taxon>
        <taxon>Mucorales</taxon>
        <taxon>Lichtheimiaceae</taxon>
        <taxon>Phascolomyces</taxon>
    </lineage>
</organism>
<name>A0AAD5JNM7_9FUNG</name>
<dbReference type="EMBL" id="JAIXMP010000042">
    <property type="protein sequence ID" value="KAI9247486.1"/>
    <property type="molecule type" value="Genomic_DNA"/>
</dbReference>
<dbReference type="PANTHER" id="PTHR13393:SF0">
    <property type="entry name" value="RNA N6-ADENOSINE-METHYLTRANSFERASE METTL16"/>
    <property type="match status" value="1"/>
</dbReference>
<dbReference type="Proteomes" id="UP001209540">
    <property type="component" value="Unassembled WGS sequence"/>
</dbReference>
<proteinExistence type="predicted"/>
<dbReference type="GO" id="GO:0005634">
    <property type="term" value="C:nucleus"/>
    <property type="evidence" value="ECO:0007669"/>
    <property type="project" value="TreeGrafter"/>
</dbReference>
<evidence type="ECO:0000313" key="6">
    <source>
        <dbReference type="Proteomes" id="UP001209540"/>
    </source>
</evidence>
<evidence type="ECO:0000256" key="4">
    <source>
        <dbReference type="SAM" id="MobiDB-lite"/>
    </source>
</evidence>
<dbReference type="InterPro" id="IPR010286">
    <property type="entry name" value="METTL16/RlmF"/>
</dbReference>
<keyword evidence="2" id="KW-0808">Transferase</keyword>
<reference evidence="5" key="1">
    <citation type="journal article" date="2022" name="IScience">
        <title>Evolution of zygomycete secretomes and the origins of terrestrial fungal ecologies.</title>
        <authorList>
            <person name="Chang Y."/>
            <person name="Wang Y."/>
            <person name="Mondo S."/>
            <person name="Ahrendt S."/>
            <person name="Andreopoulos W."/>
            <person name="Barry K."/>
            <person name="Beard J."/>
            <person name="Benny G.L."/>
            <person name="Blankenship S."/>
            <person name="Bonito G."/>
            <person name="Cuomo C."/>
            <person name="Desiro A."/>
            <person name="Gervers K.A."/>
            <person name="Hundley H."/>
            <person name="Kuo A."/>
            <person name="LaButti K."/>
            <person name="Lang B.F."/>
            <person name="Lipzen A."/>
            <person name="O'Donnell K."/>
            <person name="Pangilinan J."/>
            <person name="Reynolds N."/>
            <person name="Sandor L."/>
            <person name="Smith M.E."/>
            <person name="Tsang A."/>
            <person name="Grigoriev I.V."/>
            <person name="Stajich J.E."/>
            <person name="Spatafora J.W."/>
        </authorList>
    </citation>
    <scope>NUCLEOTIDE SEQUENCE</scope>
    <source>
        <strain evidence="5">RSA 2281</strain>
    </source>
</reference>
<dbReference type="Pfam" id="PF05971">
    <property type="entry name" value="Methyltransf_10"/>
    <property type="match status" value="1"/>
</dbReference>
<evidence type="ECO:0000256" key="2">
    <source>
        <dbReference type="ARBA" id="ARBA00022679"/>
    </source>
</evidence>
<dbReference type="SUPFAM" id="SSF53335">
    <property type="entry name" value="S-adenosyl-L-methionine-dependent methyltransferases"/>
    <property type="match status" value="1"/>
</dbReference>
<evidence type="ECO:0000313" key="5">
    <source>
        <dbReference type="EMBL" id="KAI9247486.1"/>
    </source>
</evidence>
<feature type="binding site" evidence="3">
    <location>
        <position position="141"/>
    </location>
    <ligand>
        <name>S-adenosyl-L-methionine</name>
        <dbReference type="ChEBI" id="CHEBI:59789"/>
    </ligand>
</feature>
<dbReference type="GO" id="GO:0008168">
    <property type="term" value="F:methyltransferase activity"/>
    <property type="evidence" value="ECO:0007669"/>
    <property type="project" value="UniProtKB-UniRule"/>
</dbReference>
<sequence>MHKRKRQDSPDREDSANPYVQERPHFGELAQQYPALRPFVYTDRSDRPHIDFKDPKAVRTLTWCLLKRDFDLDVKLRDDRLCPPVPNRLDYIIWIENILHETLSSDQFQNARGIDIGVGASCIYPLLGCVRHKDWKFDGTEINETSVRCARGNVDKNKLNDRITVRYNDNPERIFLLDKGESYTFCMCNPPFYASPDELEESLQNKQDLPFSVCTGTQNEMITDGGEYGFIERIMNESLIYKDRIQWYTSLIGLKKSVRPLVNQLKSFGITNYVVTEFIQGRTKRWAIAWSFGSKRVNKAKSLDEYRPKSQFVSIVPKPVSHVRQHLLTILDELNIAYEQDELDDDTFRGGPKANTWSRAARRQLAKKQKIEEQETPLFGFQIELLDQERTHCEITSLWVNGSNRDAFESFWNHIKKRIEEACGLERGTKSKLAKQ</sequence>
<dbReference type="InterPro" id="IPR029063">
    <property type="entry name" value="SAM-dependent_MTases_sf"/>
</dbReference>
<comment type="caution">
    <text evidence="5">The sequence shown here is derived from an EMBL/GenBank/DDBJ whole genome shotgun (WGS) entry which is preliminary data.</text>
</comment>
<feature type="binding site" evidence="3">
    <location>
        <position position="189"/>
    </location>
    <ligand>
        <name>S-adenosyl-L-methionine</name>
        <dbReference type="ChEBI" id="CHEBI:59789"/>
    </ligand>
</feature>
<keyword evidence="1" id="KW-0489">Methyltransferase</keyword>
<evidence type="ECO:0000256" key="3">
    <source>
        <dbReference type="PIRSR" id="PIRSR037350-1"/>
    </source>
</evidence>
<dbReference type="CDD" id="cd02440">
    <property type="entry name" value="AdoMet_MTases"/>
    <property type="match status" value="1"/>
</dbReference>
<accession>A0AAD5JNM7</accession>
<dbReference type="PANTHER" id="PTHR13393">
    <property type="entry name" value="SAM-DEPENDENT METHYLTRANSFERASE"/>
    <property type="match status" value="1"/>
</dbReference>
<evidence type="ECO:0000256" key="1">
    <source>
        <dbReference type="ARBA" id="ARBA00022603"/>
    </source>
</evidence>